<feature type="compositionally biased region" description="Low complexity" evidence="1">
    <location>
        <begin position="315"/>
        <end position="333"/>
    </location>
</feature>
<gene>
    <name evidence="2" type="ORF">A1Q1_04684</name>
</gene>
<feature type="compositionally biased region" description="Polar residues" evidence="1">
    <location>
        <begin position="834"/>
        <end position="846"/>
    </location>
</feature>
<feature type="compositionally biased region" description="Polar residues" evidence="1">
    <location>
        <begin position="62"/>
        <end position="71"/>
    </location>
</feature>
<dbReference type="VEuPathDB" id="FungiDB:A1Q1_04684"/>
<feature type="region of interest" description="Disordered" evidence="1">
    <location>
        <begin position="174"/>
        <end position="193"/>
    </location>
</feature>
<feature type="region of interest" description="Disordered" evidence="1">
    <location>
        <begin position="250"/>
        <end position="653"/>
    </location>
</feature>
<dbReference type="OrthoDB" id="2596865at2759"/>
<feature type="compositionally biased region" description="Basic and acidic residues" evidence="1">
    <location>
        <begin position="175"/>
        <end position="193"/>
    </location>
</feature>
<feature type="compositionally biased region" description="Low complexity" evidence="1">
    <location>
        <begin position="19"/>
        <end position="29"/>
    </location>
</feature>
<dbReference type="KEGG" id="tasa:A1Q1_04684"/>
<evidence type="ECO:0000313" key="2">
    <source>
        <dbReference type="EMBL" id="EJT46719.1"/>
    </source>
</evidence>
<feature type="compositionally biased region" description="Low complexity" evidence="1">
    <location>
        <begin position="520"/>
        <end position="535"/>
    </location>
</feature>
<feature type="region of interest" description="Disordered" evidence="1">
    <location>
        <begin position="790"/>
        <end position="934"/>
    </location>
</feature>
<feature type="compositionally biased region" description="Polar residues" evidence="1">
    <location>
        <begin position="916"/>
        <end position="929"/>
    </location>
</feature>
<dbReference type="EMBL" id="ALBS01000280">
    <property type="protein sequence ID" value="EJT46719.1"/>
    <property type="molecule type" value="Genomic_DNA"/>
</dbReference>
<feature type="region of interest" description="Disordered" evidence="1">
    <location>
        <begin position="1"/>
        <end position="39"/>
    </location>
</feature>
<feature type="region of interest" description="Disordered" evidence="1">
    <location>
        <begin position="56"/>
        <end position="78"/>
    </location>
</feature>
<protein>
    <submittedName>
        <fullName evidence="2">Uncharacterized protein</fullName>
    </submittedName>
</protein>
<accession>J6EQG2</accession>
<feature type="compositionally biased region" description="Polar residues" evidence="1">
    <location>
        <begin position="251"/>
        <end position="260"/>
    </location>
</feature>
<feature type="compositionally biased region" description="Low complexity" evidence="1">
    <location>
        <begin position="213"/>
        <end position="225"/>
    </location>
</feature>
<feature type="compositionally biased region" description="Basic and acidic residues" evidence="1">
    <location>
        <begin position="868"/>
        <end position="880"/>
    </location>
</feature>
<evidence type="ECO:0000256" key="1">
    <source>
        <dbReference type="SAM" id="MobiDB-lite"/>
    </source>
</evidence>
<proteinExistence type="predicted"/>
<sequence>MLPRGHRPTGPSPAPVAPATPATHGGAPPQQQWGHDLHHHDQIKLLSVAVRQDDDNPEHFIKSNSSQTQLSLHRPPLRRVPTPLDPSLALFTKPKSAIDTSPNPVSAFSPVATESVRQVTDPFPASTTKEQVVYYPAPAVDCAPNAPRLANHFSPAPAQVSRAPFPKQITPAVTHDAREAHSAQARPARDYHDRDLDREYQAHNRARQAKPFPSLTGGSHLSHSPHGPHDPRSSLDLDVPVSASSEFDHSYWSTDSHGPTSQASHSSHGHAQSAGTPYASHSYETGSRYVPRAEKDARYASDARAPRAPHPPLSAAPLARPALGARPHPLAGPYHPYSAYGPSGSTNSPCGPPDSANDRPKPTAAFPSVGQAGFLKTSLSSPTRAVPASSYSTPTTPTTPSPTRRRPSFSKSFSNLREHFNRGRSRSFSDQGHEPAASLPPVPRVPSVYLDLATDPPRHPRQNNSSMSLLRKMTKKRDKEAPKVAPPSQGQARNILAEMGAQSEQLRRRPTLPTQPQKIPAGSAQPPSGPPSAFQQGGGLRSQGSIRSAGARNVLKEMGAASDQIRARPPGSHPGRPGPRSRPRPKRQGTFEAIVVGQLPPQDDDEPPAHADALAKLTGEPSGVPIRQPPSPDTDSSSAQSTPPEVSLLGLEIDPSALRKPAAIDIDPTALRQPALAYDDDVGLPYDAPVADEIVLGDAYGSSPSDYGGEDLIDSYLDRSPSPEPAPLPPVAQVQHVPQVPANLVPGQVMPSTIVPGQIMPGQVVRPAALDTASPDVVEDHTWAFLAARGLPDSDDEKSSSDHAAVRPYGSESGHSSVQSHMRRAYGSDIGHGSQLSHSASVQSHGSVRRARPEHKQASGNRSRSSSRARERRDSSEKESGSGLFRKASQLGRKLSTKHARKWSREGRPPLPNGPPTSYNASAMSQAEQNLERKSCKPTIHTSASLATEISQVRNKDDAAQMEALFLV</sequence>
<dbReference type="GeneID" id="25988196"/>
<dbReference type="RefSeq" id="XP_014178397.1">
    <property type="nucleotide sequence ID" value="XM_014322922.1"/>
</dbReference>
<feature type="compositionally biased region" description="Low complexity" evidence="1">
    <location>
        <begin position="261"/>
        <end position="275"/>
    </location>
</feature>
<dbReference type="Proteomes" id="UP000002748">
    <property type="component" value="Unassembled WGS sequence"/>
</dbReference>
<organism evidence="2 3">
    <name type="scientific">Trichosporon asahii var. asahii (strain ATCC 90039 / CBS 2479 / JCM 2466 / KCTC 7840 / NBRC 103889/ NCYC 2677 / UAMH 7654)</name>
    <name type="common">Yeast</name>
    <dbReference type="NCBI Taxonomy" id="1186058"/>
    <lineage>
        <taxon>Eukaryota</taxon>
        <taxon>Fungi</taxon>
        <taxon>Dikarya</taxon>
        <taxon>Basidiomycota</taxon>
        <taxon>Agaricomycotina</taxon>
        <taxon>Tremellomycetes</taxon>
        <taxon>Trichosporonales</taxon>
        <taxon>Trichosporonaceae</taxon>
        <taxon>Trichosporon</taxon>
    </lineage>
</organism>
<feature type="region of interest" description="Disordered" evidence="1">
    <location>
        <begin position="205"/>
        <end position="238"/>
    </location>
</feature>
<feature type="compositionally biased region" description="Low complexity" evidence="1">
    <location>
        <begin position="387"/>
        <end position="402"/>
    </location>
</feature>
<reference evidence="2 3" key="1">
    <citation type="journal article" date="2012" name="Eukaryot. Cell">
        <title>Draft genome sequence of CBS 2479, the standard type strain of Trichosporon asahii.</title>
        <authorList>
            <person name="Yang R.Y."/>
            <person name="Li H.T."/>
            <person name="Zhu H."/>
            <person name="Zhou G.P."/>
            <person name="Wang M."/>
            <person name="Wang L."/>
        </authorList>
    </citation>
    <scope>NUCLEOTIDE SEQUENCE [LARGE SCALE GENOMIC DNA]</scope>
    <source>
        <strain evidence="3">ATCC 90039 / CBS 2479 / JCM 2466 / KCTC 7840 / NCYC 2677 / UAMH 7654</strain>
    </source>
</reference>
<name>J6EQG2_TRIAS</name>
<comment type="caution">
    <text evidence="2">The sequence shown here is derived from an EMBL/GenBank/DDBJ whole genome shotgun (WGS) entry which is preliminary data.</text>
</comment>
<dbReference type="HOGENOM" id="CLU_306125_0_0_1"/>
<dbReference type="AlphaFoldDB" id="J6EQG2"/>
<evidence type="ECO:0000313" key="3">
    <source>
        <dbReference type="Proteomes" id="UP000002748"/>
    </source>
</evidence>
<feature type="compositionally biased region" description="Basic and acidic residues" evidence="1">
    <location>
        <begin position="291"/>
        <end position="305"/>
    </location>
</feature>
<feature type="region of interest" description="Disordered" evidence="1">
    <location>
        <begin position="700"/>
        <end position="731"/>
    </location>
</feature>
<feature type="compositionally biased region" description="Polar residues" evidence="1">
    <location>
        <begin position="633"/>
        <end position="644"/>
    </location>
</feature>